<dbReference type="Pfam" id="PF04909">
    <property type="entry name" value="Amidohydro_2"/>
    <property type="match status" value="1"/>
</dbReference>
<dbReference type="InterPro" id="IPR006680">
    <property type="entry name" value="Amidohydro-rel"/>
</dbReference>
<sequence length="248" mass="27869">MHKIFDAHLHIIDPKFPLIENQGYLPDPFSYDAYLHRVRELEIIGGAIVSGSFQGFDQSYLIDSLERLGKNFVGVTQLPYDTPDEEIIKLNGHGVKAIRFNVKRGGSENVSKLDYFARRVHDLVGWHSELYIDSTTLPEIAPTIEKLPAVSIDHLGLSKDGFHNLLPLVARGVRVKATGFGRGDLDVESALRAIYSENPKALMFGTDLPSTRAKRPYDHSDIDMVYKALSPSQADDVLYKNAVEWYLK</sequence>
<protein>
    <submittedName>
        <fullName evidence="2">Amidohydrolase family protein</fullName>
    </submittedName>
</protein>
<organism evidence="2 3">
    <name type="scientific">Evansella alkalicola</name>
    <dbReference type="NCBI Taxonomy" id="745819"/>
    <lineage>
        <taxon>Bacteria</taxon>
        <taxon>Bacillati</taxon>
        <taxon>Bacillota</taxon>
        <taxon>Bacilli</taxon>
        <taxon>Bacillales</taxon>
        <taxon>Bacillaceae</taxon>
        <taxon>Evansella</taxon>
    </lineage>
</organism>
<name>A0ABS6JW69_9BACI</name>
<dbReference type="Proteomes" id="UP000790580">
    <property type="component" value="Unassembled WGS sequence"/>
</dbReference>
<feature type="domain" description="Amidohydrolase-related" evidence="1">
    <location>
        <begin position="6"/>
        <end position="246"/>
    </location>
</feature>
<accession>A0ABS6JW69</accession>
<comment type="caution">
    <text evidence="2">The sequence shown here is derived from an EMBL/GenBank/DDBJ whole genome shotgun (WGS) entry which is preliminary data.</text>
</comment>
<evidence type="ECO:0000259" key="1">
    <source>
        <dbReference type="Pfam" id="PF04909"/>
    </source>
</evidence>
<dbReference type="PANTHER" id="PTHR35563:SF2">
    <property type="entry name" value="BARREL METAL-DEPENDENT HYDROLASE, PUTATIVE (AFU_ORTHOLOGUE AFUA_1G16240)-RELATED"/>
    <property type="match status" value="1"/>
</dbReference>
<reference evidence="2 3" key="1">
    <citation type="submission" date="2021-06" db="EMBL/GenBank/DDBJ databases">
        <title>Bacillus sp. RD4P76, an endophyte from a halophyte.</title>
        <authorList>
            <person name="Sun J.-Q."/>
        </authorList>
    </citation>
    <scope>NUCLEOTIDE SEQUENCE [LARGE SCALE GENOMIC DNA]</scope>
    <source>
        <strain evidence="2 3">JCM 17098</strain>
    </source>
</reference>
<dbReference type="SUPFAM" id="SSF51556">
    <property type="entry name" value="Metallo-dependent hydrolases"/>
    <property type="match status" value="1"/>
</dbReference>
<evidence type="ECO:0000313" key="2">
    <source>
        <dbReference type="EMBL" id="MBU9722840.1"/>
    </source>
</evidence>
<dbReference type="Gene3D" id="3.20.20.140">
    <property type="entry name" value="Metal-dependent hydrolases"/>
    <property type="match status" value="1"/>
</dbReference>
<keyword evidence="3" id="KW-1185">Reference proteome</keyword>
<dbReference type="RefSeq" id="WP_088073476.1">
    <property type="nucleotide sequence ID" value="NZ_JAHQCR010000062.1"/>
</dbReference>
<evidence type="ECO:0000313" key="3">
    <source>
        <dbReference type="Proteomes" id="UP000790580"/>
    </source>
</evidence>
<dbReference type="InterPro" id="IPR052358">
    <property type="entry name" value="Aro_Compnd_Degr_Hydrolases"/>
</dbReference>
<dbReference type="PANTHER" id="PTHR35563">
    <property type="entry name" value="BARREL METAL-DEPENDENT HYDROLASE, PUTATIVE (AFU_ORTHOLOGUE AFUA_1G16240)-RELATED"/>
    <property type="match status" value="1"/>
</dbReference>
<gene>
    <name evidence="2" type="ORF">KS407_15595</name>
</gene>
<dbReference type="EMBL" id="JAHQCR010000062">
    <property type="protein sequence ID" value="MBU9722840.1"/>
    <property type="molecule type" value="Genomic_DNA"/>
</dbReference>
<proteinExistence type="predicted"/>
<dbReference type="InterPro" id="IPR032466">
    <property type="entry name" value="Metal_Hydrolase"/>
</dbReference>